<keyword evidence="1" id="KW-0677">Repeat</keyword>
<proteinExistence type="predicted"/>
<keyword evidence="4" id="KW-0812">Transmembrane</keyword>
<dbReference type="EMBL" id="JAUJEA010000015">
    <property type="protein sequence ID" value="MDN5205100.1"/>
    <property type="molecule type" value="Genomic_DNA"/>
</dbReference>
<sequence length="1226" mass="141714">MVRDLKTKNYRIIKFLFSLLLVAYFPIASSQAQTPPDTLAAHQYFVLGDSLMEVEKYDSAIGYFEKAMPLYEKAEVWEGKVRCLNRVSKNNWILSRYDEALVSAEEALEFGIEKLGEQSVEVAWAYYNLGEVYRVKSKYKLAMKYAESAKEILVENYSTEHHYIPIVDNQIGLLYHDMGEYTKALEYCQNAVNIQVKLLGAAHRCVARSYYNLGIIYFSKSNYDLSLEYHQISLKIKKEVYEETHSSIASSYNFIANIHYYVNKNYDLALEYIERTLAIQVEIFGEVNEAIANAYNSLGLIQFYGQSNAKRALDYHFKALEIQEIIYKEDNKQISYTHECLGRMYNQNGEFELSLRNHERALMINKKIFGEKHPKTAYSYFEIGGIYMDLANYDMAIKFVQEALNIQKEVLGTNHSYIANSYKRIGSIYEEKREYTKALNYYLKSLEIRKEIFGANNYSVAIIYNSIGLTYERKGDLDLALDYLQKSLDLRKRIDKGRHKGVAYAYNNIGQVYLKKGEIELALEYFQKSIAIKSEIFGDNHVSVSTTYSNIGKVFYKKGNFFLALKNFEKALAIREKIYEKKHSSLAGTYINIGNVYREQNNFDSALLQYQKGVVANLPNYSDFDYYSLPPLNNYLNANALLYSLRKKGEVFRRSYLLDREIKDLLASKNHYDLCDALISKVQKSYMTTEDKMEFGEDIEWVYEGAVETCLLLHQVTSDFRYLCQAFHFSEKSKANVLRESFTTASAKSFVNLPESLIDLEKSLKISRAFYQSRILKAKTNKKGYDTLQINEFNNRLFSLNRQYDSLVEVMEKNYPKYYQLKYQNKVLSVSEIQQKLAMDETLVEYFVGEEEVYAFVVTKDTLRVETINQPDSIEMLVKDFRKSIEEKDLKNYSQLAHKLYQQIFEPISKMVEGKNLIIVPHGVLWHINFDLLLTKLIESDDYRELPYLVRDFSISYANSANLLFDEFTNKKTDQLNQCLAFSYTDTASVDMGDYLSFNTLRQSTGDLPGSREEIRAIADLVDGTYYYGRDANERNFKANADNYSILHLALHGEINDENPEHSRLYFTQNKDSLEDNHLYVHELYALDLPAELAVLSACDAGTGKLEQGEGIMSLGRAFQYAGAKSLLLSSWEVSDAVAPELMKNFYTNLKQGMTKGEALRQAKLNYLQTADVLSANPFYWGNFFILGNNDPIELDSQSKWEYWVMGILGVVVLLSLLVLIKKRFV</sequence>
<protein>
    <submittedName>
        <fullName evidence="6">CHAT domain-containing protein</fullName>
    </submittedName>
</protein>
<dbReference type="SUPFAM" id="SSF48452">
    <property type="entry name" value="TPR-like"/>
    <property type="match status" value="4"/>
</dbReference>
<dbReference type="SMART" id="SM00671">
    <property type="entry name" value="SEL1"/>
    <property type="match status" value="6"/>
</dbReference>
<feature type="repeat" description="TPR" evidence="3">
    <location>
        <begin position="545"/>
        <end position="578"/>
    </location>
</feature>
<feature type="transmembrane region" description="Helical" evidence="4">
    <location>
        <begin position="1201"/>
        <end position="1221"/>
    </location>
</feature>
<feature type="domain" description="CHAT" evidence="5">
    <location>
        <begin position="896"/>
        <end position="1189"/>
    </location>
</feature>
<comment type="caution">
    <text evidence="6">The sequence shown here is derived from an EMBL/GenBank/DDBJ whole genome shotgun (WGS) entry which is preliminary data.</text>
</comment>
<feature type="repeat" description="TPR" evidence="3">
    <location>
        <begin position="587"/>
        <end position="620"/>
    </location>
</feature>
<dbReference type="Pfam" id="PF13374">
    <property type="entry name" value="TPR_10"/>
    <property type="match status" value="1"/>
</dbReference>
<evidence type="ECO:0000313" key="6">
    <source>
        <dbReference type="EMBL" id="MDN5205100.1"/>
    </source>
</evidence>
<feature type="repeat" description="TPR" evidence="3">
    <location>
        <begin position="419"/>
        <end position="452"/>
    </location>
</feature>
<keyword evidence="2 3" id="KW-0802">TPR repeat</keyword>
<dbReference type="SMART" id="SM00028">
    <property type="entry name" value="TPR"/>
    <property type="match status" value="13"/>
</dbReference>
<dbReference type="Pfam" id="PF12770">
    <property type="entry name" value="CHAT"/>
    <property type="match status" value="1"/>
</dbReference>
<dbReference type="PROSITE" id="PS50005">
    <property type="entry name" value="TPR"/>
    <property type="match status" value="9"/>
</dbReference>
<dbReference type="InterPro" id="IPR019734">
    <property type="entry name" value="TPR_rpt"/>
</dbReference>
<dbReference type="Proteomes" id="UP001172082">
    <property type="component" value="Unassembled WGS sequence"/>
</dbReference>
<feature type="repeat" description="TPR" evidence="3">
    <location>
        <begin position="41"/>
        <end position="74"/>
    </location>
</feature>
<name>A0ABT8KWD6_9BACT</name>
<dbReference type="PANTHER" id="PTHR45641">
    <property type="entry name" value="TETRATRICOPEPTIDE REPEAT PROTEIN (AFU_ORTHOLOGUE AFUA_6G03870)"/>
    <property type="match status" value="1"/>
</dbReference>
<keyword evidence="4" id="KW-0472">Membrane</keyword>
<keyword evidence="7" id="KW-1185">Reference proteome</keyword>
<feature type="repeat" description="TPR" evidence="3">
    <location>
        <begin position="377"/>
        <end position="410"/>
    </location>
</feature>
<dbReference type="InterPro" id="IPR024983">
    <property type="entry name" value="CHAT_dom"/>
</dbReference>
<evidence type="ECO:0000256" key="1">
    <source>
        <dbReference type="ARBA" id="ARBA00022737"/>
    </source>
</evidence>
<gene>
    <name evidence="6" type="ORF">QQ008_27180</name>
</gene>
<dbReference type="InterPro" id="IPR006597">
    <property type="entry name" value="Sel1-like"/>
</dbReference>
<dbReference type="PANTHER" id="PTHR45641:SF19">
    <property type="entry name" value="NEPHROCYSTIN-3"/>
    <property type="match status" value="1"/>
</dbReference>
<feature type="repeat" description="TPR" evidence="3">
    <location>
        <begin position="123"/>
        <end position="156"/>
    </location>
</feature>
<dbReference type="Gene3D" id="1.25.40.10">
    <property type="entry name" value="Tetratricopeptide repeat domain"/>
    <property type="match status" value="5"/>
</dbReference>
<accession>A0ABT8KWD6</accession>
<organism evidence="6 7">
    <name type="scientific">Splendidivirga corallicola</name>
    <dbReference type="NCBI Taxonomy" id="3051826"/>
    <lineage>
        <taxon>Bacteria</taxon>
        <taxon>Pseudomonadati</taxon>
        <taxon>Bacteroidota</taxon>
        <taxon>Cytophagia</taxon>
        <taxon>Cytophagales</taxon>
        <taxon>Splendidivirgaceae</taxon>
        <taxon>Splendidivirga</taxon>
    </lineage>
</organism>
<feature type="repeat" description="TPR" evidence="3">
    <location>
        <begin position="461"/>
        <end position="494"/>
    </location>
</feature>
<evidence type="ECO:0000256" key="3">
    <source>
        <dbReference type="PROSITE-ProRule" id="PRU00339"/>
    </source>
</evidence>
<dbReference type="PROSITE" id="PS50293">
    <property type="entry name" value="TPR_REGION"/>
    <property type="match status" value="1"/>
</dbReference>
<evidence type="ECO:0000259" key="5">
    <source>
        <dbReference type="Pfam" id="PF12770"/>
    </source>
</evidence>
<evidence type="ECO:0000256" key="4">
    <source>
        <dbReference type="SAM" id="Phobius"/>
    </source>
</evidence>
<keyword evidence="4" id="KW-1133">Transmembrane helix</keyword>
<evidence type="ECO:0000256" key="2">
    <source>
        <dbReference type="ARBA" id="ARBA00022803"/>
    </source>
</evidence>
<reference evidence="6" key="1">
    <citation type="submission" date="2023-06" db="EMBL/GenBank/DDBJ databases">
        <title>Genomic of Parafulvivirga corallium.</title>
        <authorList>
            <person name="Wang G."/>
        </authorList>
    </citation>
    <scope>NUCLEOTIDE SEQUENCE</scope>
    <source>
        <strain evidence="6">BMA10</strain>
    </source>
</reference>
<evidence type="ECO:0000313" key="7">
    <source>
        <dbReference type="Proteomes" id="UP001172082"/>
    </source>
</evidence>
<feature type="repeat" description="TPR" evidence="3">
    <location>
        <begin position="207"/>
        <end position="240"/>
    </location>
</feature>
<dbReference type="Pfam" id="PF13424">
    <property type="entry name" value="TPR_12"/>
    <property type="match status" value="6"/>
</dbReference>
<dbReference type="RefSeq" id="WP_346755122.1">
    <property type="nucleotide sequence ID" value="NZ_JAUJEA010000015.1"/>
</dbReference>
<dbReference type="InterPro" id="IPR011990">
    <property type="entry name" value="TPR-like_helical_dom_sf"/>
</dbReference>
<feature type="repeat" description="TPR" evidence="3">
    <location>
        <begin position="503"/>
        <end position="536"/>
    </location>
</feature>